<dbReference type="AlphaFoldDB" id="A0A1S2PER3"/>
<dbReference type="PRINTS" id="PR00778">
    <property type="entry name" value="HTHARSR"/>
</dbReference>
<name>A0A1S2PER3_9ACTN</name>
<dbReference type="PROSITE" id="PS50987">
    <property type="entry name" value="HTH_ARSR_2"/>
    <property type="match status" value="1"/>
</dbReference>
<proteinExistence type="predicted"/>
<reference evidence="2 3" key="1">
    <citation type="submission" date="2016-10" db="EMBL/GenBank/DDBJ databases">
        <title>Genome sequence of Streptomyces sp. MUSC 1.</title>
        <authorList>
            <person name="Lee L.-H."/>
            <person name="Ser H.-L."/>
            <person name="Law J.W.-F."/>
        </authorList>
    </citation>
    <scope>NUCLEOTIDE SEQUENCE [LARGE SCALE GENOMIC DNA]</scope>
    <source>
        <strain evidence="2 3">MUSC 1</strain>
    </source>
</reference>
<dbReference type="SMART" id="SM00418">
    <property type="entry name" value="HTH_ARSR"/>
    <property type="match status" value="1"/>
</dbReference>
<dbReference type="CDD" id="cd00090">
    <property type="entry name" value="HTH_ARSR"/>
    <property type="match status" value="1"/>
</dbReference>
<dbReference type="Gene3D" id="1.10.10.10">
    <property type="entry name" value="Winged helix-like DNA-binding domain superfamily/Winged helix DNA-binding domain"/>
    <property type="match status" value="1"/>
</dbReference>
<gene>
    <name evidence="2" type="ORF">BIV23_38975</name>
</gene>
<dbReference type="GO" id="GO:0003700">
    <property type="term" value="F:DNA-binding transcription factor activity"/>
    <property type="evidence" value="ECO:0007669"/>
    <property type="project" value="InterPro"/>
</dbReference>
<feature type="domain" description="HTH arsR-type" evidence="1">
    <location>
        <begin position="7"/>
        <end position="103"/>
    </location>
</feature>
<dbReference type="Pfam" id="PF12840">
    <property type="entry name" value="HTH_20"/>
    <property type="match status" value="1"/>
</dbReference>
<dbReference type="OrthoDB" id="4471357at2"/>
<sequence length="103" mass="11290">MPDEDGHPSPEEMDLRTVLSALSDPLRYGIVAALLREPEGAARTCASFNLPVSKSTTTHHFKILREAGLVRQVDRGNSRAATLRRAELDRRFPGLLDLVGANP</sequence>
<comment type="caution">
    <text evidence="2">The sequence shown here is derived from an EMBL/GenBank/DDBJ whole genome shotgun (WGS) entry which is preliminary data.</text>
</comment>
<organism evidence="2 3">
    <name type="scientific">Streptomyces monashensis</name>
    <dbReference type="NCBI Taxonomy" id="1678012"/>
    <lineage>
        <taxon>Bacteria</taxon>
        <taxon>Bacillati</taxon>
        <taxon>Actinomycetota</taxon>
        <taxon>Actinomycetes</taxon>
        <taxon>Kitasatosporales</taxon>
        <taxon>Streptomycetaceae</taxon>
        <taxon>Streptomyces</taxon>
    </lineage>
</organism>
<dbReference type="InterPro" id="IPR036390">
    <property type="entry name" value="WH_DNA-bd_sf"/>
</dbReference>
<dbReference type="InterPro" id="IPR011991">
    <property type="entry name" value="ArsR-like_HTH"/>
</dbReference>
<accession>A0A1S2PER3</accession>
<protein>
    <submittedName>
        <fullName evidence="2">Transcriptional regulator</fullName>
    </submittedName>
</protein>
<dbReference type="Proteomes" id="UP000179642">
    <property type="component" value="Unassembled WGS sequence"/>
</dbReference>
<dbReference type="SUPFAM" id="SSF46785">
    <property type="entry name" value="Winged helix' DNA-binding domain"/>
    <property type="match status" value="1"/>
</dbReference>
<dbReference type="InterPro" id="IPR001845">
    <property type="entry name" value="HTH_ArsR_DNA-bd_dom"/>
</dbReference>
<evidence type="ECO:0000313" key="2">
    <source>
        <dbReference type="EMBL" id="OIJ92329.1"/>
    </source>
</evidence>
<evidence type="ECO:0000259" key="1">
    <source>
        <dbReference type="PROSITE" id="PS50987"/>
    </source>
</evidence>
<dbReference type="EMBL" id="MLYO01000081">
    <property type="protein sequence ID" value="OIJ92329.1"/>
    <property type="molecule type" value="Genomic_DNA"/>
</dbReference>
<dbReference type="RefSeq" id="WP_071385723.1">
    <property type="nucleotide sequence ID" value="NZ_MLYO01000081.1"/>
</dbReference>
<dbReference type="InterPro" id="IPR036388">
    <property type="entry name" value="WH-like_DNA-bd_sf"/>
</dbReference>
<keyword evidence="3" id="KW-1185">Reference proteome</keyword>
<evidence type="ECO:0000313" key="3">
    <source>
        <dbReference type="Proteomes" id="UP000179642"/>
    </source>
</evidence>